<evidence type="ECO:0000313" key="3">
    <source>
        <dbReference type="Proteomes" id="UP000277437"/>
    </source>
</evidence>
<dbReference type="Proteomes" id="UP000277437">
    <property type="component" value="Chromosome"/>
</dbReference>
<feature type="domain" description="N-acetyltransferase" evidence="1">
    <location>
        <begin position="22"/>
        <end position="182"/>
    </location>
</feature>
<dbReference type="Gene3D" id="3.40.630.30">
    <property type="match status" value="1"/>
</dbReference>
<dbReference type="Pfam" id="PF13302">
    <property type="entry name" value="Acetyltransf_3"/>
    <property type="match status" value="1"/>
</dbReference>
<proteinExistence type="predicted"/>
<evidence type="ECO:0000313" key="2">
    <source>
        <dbReference type="EMBL" id="VEF72073.1"/>
    </source>
</evidence>
<dbReference type="PANTHER" id="PTHR43441:SF3">
    <property type="entry name" value="ACETYLTRANSFERASE"/>
    <property type="match status" value="1"/>
</dbReference>
<dbReference type="EMBL" id="LR134334">
    <property type="protein sequence ID" value="VEF72073.1"/>
    <property type="molecule type" value="Genomic_DNA"/>
</dbReference>
<dbReference type="PROSITE" id="PS51186">
    <property type="entry name" value="GNAT"/>
    <property type="match status" value="1"/>
</dbReference>
<dbReference type="InterPro" id="IPR051908">
    <property type="entry name" value="Ribosomal_N-acetyltransferase"/>
</dbReference>
<accession>A0AAX3FNL5</accession>
<dbReference type="RefSeq" id="WP_102677619.1">
    <property type="nucleotide sequence ID" value="NZ_CP054865.1"/>
</dbReference>
<dbReference type="PANTHER" id="PTHR43441">
    <property type="entry name" value="RIBOSOMAL-PROTEIN-SERINE ACETYLTRANSFERASE"/>
    <property type="match status" value="1"/>
</dbReference>
<evidence type="ECO:0000259" key="1">
    <source>
        <dbReference type="PROSITE" id="PS51186"/>
    </source>
</evidence>
<dbReference type="SUPFAM" id="SSF55729">
    <property type="entry name" value="Acyl-CoA N-acyltransferases (Nat)"/>
    <property type="match status" value="1"/>
</dbReference>
<sequence>MASVQLPTSLDTARLRLVRPDLELAPRLAEALNASYGLHQDFLSWSKPHWSTGDTRDSLRRALEDFPQPVGEKKFFLLLRAETEPLVGCVGLKPRSGDEGGFDLGYWVRQGHARQGLMKEALAALIGQLAGQPLGLTTSSANIASQRLAQAVGFQCIQTITAARRSATFGICDTLVYQRPAL</sequence>
<dbReference type="InterPro" id="IPR000182">
    <property type="entry name" value="GNAT_dom"/>
</dbReference>
<dbReference type="GO" id="GO:0005737">
    <property type="term" value="C:cytoplasm"/>
    <property type="evidence" value="ECO:0007669"/>
    <property type="project" value="TreeGrafter"/>
</dbReference>
<reference evidence="2 3" key="1">
    <citation type="submission" date="2018-12" db="EMBL/GenBank/DDBJ databases">
        <authorList>
            <consortium name="Pathogen Informatics"/>
        </authorList>
    </citation>
    <scope>NUCLEOTIDE SEQUENCE [LARGE SCALE GENOMIC DNA]</scope>
    <source>
        <strain evidence="2 3">NCTC7357</strain>
    </source>
</reference>
<dbReference type="GO" id="GO:1990189">
    <property type="term" value="F:protein N-terminal-serine acetyltransferase activity"/>
    <property type="evidence" value="ECO:0007669"/>
    <property type="project" value="TreeGrafter"/>
</dbReference>
<dbReference type="InterPro" id="IPR016181">
    <property type="entry name" value="Acyl_CoA_acyltransferase"/>
</dbReference>
<dbReference type="AlphaFoldDB" id="A0AAX3FNL5"/>
<organism evidence="2 3">
    <name type="scientific">Pseudomonas chlororaphis</name>
    <dbReference type="NCBI Taxonomy" id="587753"/>
    <lineage>
        <taxon>Bacteria</taxon>
        <taxon>Pseudomonadati</taxon>
        <taxon>Pseudomonadota</taxon>
        <taxon>Gammaproteobacteria</taxon>
        <taxon>Pseudomonadales</taxon>
        <taxon>Pseudomonadaceae</taxon>
        <taxon>Pseudomonas</taxon>
    </lineage>
</organism>
<name>A0AAX3FNL5_9PSED</name>
<protein>
    <submittedName>
        <fullName evidence="2">N-acetyltransferase GCN5</fullName>
    </submittedName>
</protein>
<gene>
    <name evidence="2" type="ORF">NCTC7357_00307</name>
</gene>
<dbReference type="GO" id="GO:0008999">
    <property type="term" value="F:protein-N-terminal-alanine acetyltransferase activity"/>
    <property type="evidence" value="ECO:0007669"/>
    <property type="project" value="TreeGrafter"/>
</dbReference>